<sequence length="194" mass="20712">MSATEKAVVPQTTALNRKTRGIDDEVAKRMLAILRELEELGGSSALEVWLKERGKYSRILPSMNAESTLVLYRNPGRVTTLDNWEGAQVDIYSILAYTHVNVSITGTGVSGSGGAWGPGLGAIWGIAYLRMLDDLTLDQFKSRVTDFMVVAGSYGAGGARLLFFASPFKILGEITGVGGGLGAMLGLKGSFKFS</sequence>
<keyword evidence="2" id="KW-1185">Reference proteome</keyword>
<evidence type="ECO:0000313" key="1">
    <source>
        <dbReference type="EMBL" id="THH00458.1"/>
    </source>
</evidence>
<dbReference type="InterPro" id="IPR038625">
    <property type="entry name" value="R_equi_Vir_sf"/>
</dbReference>
<dbReference type="AlphaFoldDB" id="A0A4S4KRA8"/>
<protein>
    <submittedName>
        <fullName evidence="1">Uncharacterized protein</fullName>
    </submittedName>
</protein>
<gene>
    <name evidence="1" type="ORF">EW026_g2075</name>
</gene>
<dbReference type="EMBL" id="SGPJ01000050">
    <property type="protein sequence ID" value="THH00458.1"/>
    <property type="molecule type" value="Genomic_DNA"/>
</dbReference>
<organism evidence="1 2">
    <name type="scientific">Hermanssonia centrifuga</name>
    <dbReference type="NCBI Taxonomy" id="98765"/>
    <lineage>
        <taxon>Eukaryota</taxon>
        <taxon>Fungi</taxon>
        <taxon>Dikarya</taxon>
        <taxon>Basidiomycota</taxon>
        <taxon>Agaricomycotina</taxon>
        <taxon>Agaricomycetes</taxon>
        <taxon>Polyporales</taxon>
        <taxon>Meruliaceae</taxon>
        <taxon>Hermanssonia</taxon>
    </lineage>
</organism>
<dbReference type="Gene3D" id="2.40.128.480">
    <property type="entry name" value="Rhodococcus equi virulence-associated protein"/>
    <property type="match status" value="1"/>
</dbReference>
<proteinExistence type="predicted"/>
<accession>A0A4S4KRA8</accession>
<comment type="caution">
    <text evidence="1">The sequence shown here is derived from an EMBL/GenBank/DDBJ whole genome shotgun (WGS) entry which is preliminary data.</text>
</comment>
<reference evidence="1 2" key="1">
    <citation type="submission" date="2019-02" db="EMBL/GenBank/DDBJ databases">
        <title>Genome sequencing of the rare red list fungi Phlebia centrifuga.</title>
        <authorList>
            <person name="Buettner E."/>
            <person name="Kellner H."/>
        </authorList>
    </citation>
    <scope>NUCLEOTIDE SEQUENCE [LARGE SCALE GENOMIC DNA]</scope>
    <source>
        <strain evidence="1 2">DSM 108282</strain>
    </source>
</reference>
<dbReference type="Proteomes" id="UP000309038">
    <property type="component" value="Unassembled WGS sequence"/>
</dbReference>
<name>A0A4S4KRA8_9APHY</name>
<evidence type="ECO:0000313" key="2">
    <source>
        <dbReference type="Proteomes" id="UP000309038"/>
    </source>
</evidence>